<dbReference type="Pfam" id="PF04004">
    <property type="entry name" value="Leo1"/>
    <property type="match status" value="1"/>
</dbReference>
<dbReference type="GO" id="GO:0006368">
    <property type="term" value="P:transcription elongation by RNA polymerase II"/>
    <property type="evidence" value="ECO:0007669"/>
    <property type="project" value="InterPro"/>
</dbReference>
<dbReference type="GO" id="GO:0032968">
    <property type="term" value="P:positive regulation of transcription elongation by RNA polymerase II"/>
    <property type="evidence" value="ECO:0007669"/>
    <property type="project" value="TreeGrafter"/>
</dbReference>
<dbReference type="PANTHER" id="PTHR23146:SF0">
    <property type="entry name" value="RNA POLYMERASE-ASSOCIATED PROTEIN LEO1"/>
    <property type="match status" value="1"/>
</dbReference>
<feature type="compositionally biased region" description="Basic residues" evidence="1">
    <location>
        <begin position="360"/>
        <end position="375"/>
    </location>
</feature>
<dbReference type="InterPro" id="IPR007149">
    <property type="entry name" value="Leo1"/>
</dbReference>
<protein>
    <recommendedName>
        <fullName evidence="4">RNA polymerase-associated protein LEO1</fullName>
    </recommendedName>
</protein>
<dbReference type="Proteomes" id="UP000886523">
    <property type="component" value="Unassembled WGS sequence"/>
</dbReference>
<accession>A0A9P6AT08</accession>
<feature type="compositionally biased region" description="Basic residues" evidence="1">
    <location>
        <begin position="329"/>
        <end position="343"/>
    </location>
</feature>
<feature type="compositionally biased region" description="Low complexity" evidence="1">
    <location>
        <begin position="225"/>
        <end position="236"/>
    </location>
</feature>
<gene>
    <name evidence="2" type="ORF">BS47DRAFT_1486954</name>
</gene>
<feature type="region of interest" description="Disordered" evidence="1">
    <location>
        <begin position="214"/>
        <end position="249"/>
    </location>
</feature>
<feature type="region of interest" description="Disordered" evidence="1">
    <location>
        <begin position="325"/>
        <end position="518"/>
    </location>
</feature>
<evidence type="ECO:0008006" key="4">
    <source>
        <dbReference type="Google" id="ProtNLM"/>
    </source>
</evidence>
<dbReference type="PANTHER" id="PTHR23146">
    <property type="entry name" value="LEO1 PROTEIN"/>
    <property type="match status" value="1"/>
</dbReference>
<proteinExistence type="predicted"/>
<feature type="region of interest" description="Disordered" evidence="1">
    <location>
        <begin position="1"/>
        <end position="86"/>
    </location>
</feature>
<feature type="compositionally biased region" description="Acidic residues" evidence="1">
    <location>
        <begin position="411"/>
        <end position="428"/>
    </location>
</feature>
<dbReference type="GO" id="GO:0016593">
    <property type="term" value="C:Cdc73/Paf1 complex"/>
    <property type="evidence" value="ECO:0007669"/>
    <property type="project" value="InterPro"/>
</dbReference>
<feature type="compositionally biased region" description="Basic and acidic residues" evidence="1">
    <location>
        <begin position="447"/>
        <end position="470"/>
    </location>
</feature>
<feature type="compositionally biased region" description="Acidic residues" evidence="1">
    <location>
        <begin position="25"/>
        <end position="42"/>
    </location>
</feature>
<reference evidence="2" key="1">
    <citation type="journal article" date="2020" name="Nat. Commun.">
        <title>Large-scale genome sequencing of mycorrhizal fungi provides insights into the early evolution of symbiotic traits.</title>
        <authorList>
            <person name="Miyauchi S."/>
            <person name="Kiss E."/>
            <person name="Kuo A."/>
            <person name="Drula E."/>
            <person name="Kohler A."/>
            <person name="Sanchez-Garcia M."/>
            <person name="Morin E."/>
            <person name="Andreopoulos B."/>
            <person name="Barry K.W."/>
            <person name="Bonito G."/>
            <person name="Buee M."/>
            <person name="Carver A."/>
            <person name="Chen C."/>
            <person name="Cichocki N."/>
            <person name="Clum A."/>
            <person name="Culley D."/>
            <person name="Crous P.W."/>
            <person name="Fauchery L."/>
            <person name="Girlanda M."/>
            <person name="Hayes R.D."/>
            <person name="Keri Z."/>
            <person name="LaButti K."/>
            <person name="Lipzen A."/>
            <person name="Lombard V."/>
            <person name="Magnuson J."/>
            <person name="Maillard F."/>
            <person name="Murat C."/>
            <person name="Nolan M."/>
            <person name="Ohm R.A."/>
            <person name="Pangilinan J."/>
            <person name="Pereira M.F."/>
            <person name="Perotto S."/>
            <person name="Peter M."/>
            <person name="Pfister S."/>
            <person name="Riley R."/>
            <person name="Sitrit Y."/>
            <person name="Stielow J.B."/>
            <person name="Szollosi G."/>
            <person name="Zifcakova L."/>
            <person name="Stursova M."/>
            <person name="Spatafora J.W."/>
            <person name="Tedersoo L."/>
            <person name="Vaario L.M."/>
            <person name="Yamada A."/>
            <person name="Yan M."/>
            <person name="Wang P."/>
            <person name="Xu J."/>
            <person name="Bruns T."/>
            <person name="Baldrian P."/>
            <person name="Vilgalys R."/>
            <person name="Dunand C."/>
            <person name="Henrissat B."/>
            <person name="Grigoriev I.V."/>
            <person name="Hibbett D."/>
            <person name="Nagy L.G."/>
            <person name="Martin F.M."/>
        </authorList>
    </citation>
    <scope>NUCLEOTIDE SEQUENCE</scope>
    <source>
        <strain evidence="2">UP504</strain>
    </source>
</reference>
<feature type="compositionally biased region" description="Acidic residues" evidence="1">
    <location>
        <begin position="380"/>
        <end position="393"/>
    </location>
</feature>
<keyword evidence="3" id="KW-1185">Reference proteome</keyword>
<dbReference type="OrthoDB" id="20844at2759"/>
<evidence type="ECO:0000313" key="2">
    <source>
        <dbReference type="EMBL" id="KAF9511408.1"/>
    </source>
</evidence>
<organism evidence="2 3">
    <name type="scientific">Hydnum rufescens UP504</name>
    <dbReference type="NCBI Taxonomy" id="1448309"/>
    <lineage>
        <taxon>Eukaryota</taxon>
        <taxon>Fungi</taxon>
        <taxon>Dikarya</taxon>
        <taxon>Basidiomycota</taxon>
        <taxon>Agaricomycotina</taxon>
        <taxon>Agaricomycetes</taxon>
        <taxon>Cantharellales</taxon>
        <taxon>Hydnaceae</taxon>
        <taxon>Hydnum</taxon>
    </lineage>
</organism>
<feature type="compositionally biased region" description="Acidic residues" evidence="1">
    <location>
        <begin position="479"/>
        <end position="495"/>
    </location>
</feature>
<sequence length="518" mass="58065">MPTGDVTMLALEGDERKSSRPKDYSDEEMADLFGDVDGEGDEEKDRVSRGSSPTPSVLGSEVDGLTPSQRRQRQAMEYGEEEAEAETEEVQLHEARTVIPNLPLPNSSDGNHWVIRMPNFVKIDPLPFHPETYRGPEADLDADEQAETLRERSMSIKLEVENTIRWRWIDGEDGEKHRQSNSRLIHWSDGSMSLQLGKELFDVSVNIDNSASVPRAGAQQGAMPSHSHSQTSSTAAKPGQDPSHFPIEPFPSQGLSYLVAQHKSSTILQVEAPITGFLSLRPTGMQSETHRKLVRAVGQKHNKIARLRIAPEMTRDPERVNAEMMKAAGKQRRKSTTGGRRKARDGSAENADEDSDGGAQKKRKRRSSFGRHRSSRNVYSDDEEAEGSEEDDDTSIRKHRDAAKQKRDPGDYEADDFVVEDRSENEDENSGKTPGRHDEDVGEPDELDRIDRKIEHQSRNRRKEDHKISDDADMGAGSDDMDMSNSEVEEEDDDATTVRKPGTGRKKIVIEDEDEEDE</sequence>
<dbReference type="EMBL" id="MU129001">
    <property type="protein sequence ID" value="KAF9511408.1"/>
    <property type="molecule type" value="Genomic_DNA"/>
</dbReference>
<dbReference type="GO" id="GO:1990269">
    <property type="term" value="F:RNA polymerase II C-terminal domain phosphoserine binding"/>
    <property type="evidence" value="ECO:0007669"/>
    <property type="project" value="TreeGrafter"/>
</dbReference>
<name>A0A9P6AT08_9AGAM</name>
<evidence type="ECO:0000256" key="1">
    <source>
        <dbReference type="SAM" id="MobiDB-lite"/>
    </source>
</evidence>
<dbReference type="AlphaFoldDB" id="A0A9P6AT08"/>
<feature type="compositionally biased region" description="Basic and acidic residues" evidence="1">
    <location>
        <begin position="13"/>
        <end position="24"/>
    </location>
</feature>
<evidence type="ECO:0000313" key="3">
    <source>
        <dbReference type="Proteomes" id="UP000886523"/>
    </source>
</evidence>
<comment type="caution">
    <text evidence="2">The sequence shown here is derived from an EMBL/GenBank/DDBJ whole genome shotgun (WGS) entry which is preliminary data.</text>
</comment>